<comment type="catalytic activity">
    <reaction evidence="13 14">
        <text>2 cob(II)alamin + reduced [electron-transfer flavoprotein] + 2 ATP = 2 adenosylcob(III)alamin + 2 triphosphate + oxidized [electron-transfer flavoprotein] + 3 H(+)</text>
        <dbReference type="Rhea" id="RHEA:28671"/>
        <dbReference type="Rhea" id="RHEA-COMP:10685"/>
        <dbReference type="Rhea" id="RHEA-COMP:10686"/>
        <dbReference type="ChEBI" id="CHEBI:15378"/>
        <dbReference type="ChEBI" id="CHEBI:16304"/>
        <dbReference type="ChEBI" id="CHEBI:18036"/>
        <dbReference type="ChEBI" id="CHEBI:18408"/>
        <dbReference type="ChEBI" id="CHEBI:30616"/>
        <dbReference type="ChEBI" id="CHEBI:57692"/>
        <dbReference type="ChEBI" id="CHEBI:58307"/>
        <dbReference type="EC" id="2.5.1.17"/>
    </reaction>
</comment>
<feature type="domain" description="Cobalamin adenosyltransferase-like" evidence="15">
    <location>
        <begin position="5"/>
        <end position="93"/>
    </location>
</feature>
<keyword evidence="6 14" id="KW-0808">Transferase</keyword>
<evidence type="ECO:0000256" key="14">
    <source>
        <dbReference type="RuleBase" id="RU366026"/>
    </source>
</evidence>
<evidence type="ECO:0000256" key="7">
    <source>
        <dbReference type="ARBA" id="ARBA00022741"/>
    </source>
</evidence>
<evidence type="ECO:0000256" key="5">
    <source>
        <dbReference type="ARBA" id="ARBA00022573"/>
    </source>
</evidence>
<dbReference type="EC" id="2.5.1.17" evidence="3 14"/>
<evidence type="ECO:0000256" key="3">
    <source>
        <dbReference type="ARBA" id="ARBA00012454"/>
    </source>
</evidence>
<comment type="pathway">
    <text evidence="1 14">Cofactor biosynthesis; adenosylcobalamin biosynthesis; adenosylcobalamin from cob(II)yrinate a,c-diamide: step 2/7.</text>
</comment>
<keyword evidence="17" id="KW-1185">Reference proteome</keyword>
<dbReference type="PANTHER" id="PTHR12213:SF0">
    <property type="entry name" value="CORRINOID ADENOSYLTRANSFERASE MMAB"/>
    <property type="match status" value="1"/>
</dbReference>
<dbReference type="Gene3D" id="1.20.1200.10">
    <property type="entry name" value="Cobalamin adenosyltransferase-like"/>
    <property type="match status" value="1"/>
</dbReference>
<comment type="caution">
    <text evidence="16">The sequence shown here is derived from an EMBL/GenBank/DDBJ whole genome shotgun (WGS) entry which is preliminary data.</text>
</comment>
<protein>
    <recommendedName>
        <fullName evidence="4 14">Corrinoid adenosyltransferase</fullName>
        <ecNumber evidence="3 14">2.5.1.17</ecNumber>
    </recommendedName>
    <alternativeName>
        <fullName evidence="9 14">Cob(II)alamin adenosyltransferase</fullName>
    </alternativeName>
    <alternativeName>
        <fullName evidence="11 14">Cob(II)yrinic acid a,c-diamide adenosyltransferase</fullName>
    </alternativeName>
    <alternativeName>
        <fullName evidence="10 14">Cobinamide/cobalamin adenosyltransferase</fullName>
    </alternativeName>
</protein>
<evidence type="ECO:0000256" key="1">
    <source>
        <dbReference type="ARBA" id="ARBA00005121"/>
    </source>
</evidence>
<dbReference type="InterPro" id="IPR016030">
    <property type="entry name" value="CblAdoTrfase-like"/>
</dbReference>
<comment type="similarity">
    <text evidence="2 14">Belongs to the Cob(I)alamin adenosyltransferase family.</text>
</comment>
<keyword evidence="5 14" id="KW-0169">Cobalamin biosynthesis</keyword>
<feature type="non-terminal residue" evidence="16">
    <location>
        <position position="1"/>
    </location>
</feature>
<dbReference type="InterPro" id="IPR036451">
    <property type="entry name" value="CblAdoTrfase-like_sf"/>
</dbReference>
<keyword evidence="8 14" id="KW-0067">ATP-binding</keyword>
<dbReference type="Proteomes" id="UP000523795">
    <property type="component" value="Unassembled WGS sequence"/>
</dbReference>
<evidence type="ECO:0000256" key="13">
    <source>
        <dbReference type="ARBA" id="ARBA00048692"/>
    </source>
</evidence>
<evidence type="ECO:0000256" key="9">
    <source>
        <dbReference type="ARBA" id="ARBA00031529"/>
    </source>
</evidence>
<evidence type="ECO:0000259" key="15">
    <source>
        <dbReference type="Pfam" id="PF01923"/>
    </source>
</evidence>
<dbReference type="SUPFAM" id="SSF89028">
    <property type="entry name" value="Cobalamin adenosyltransferase-like"/>
    <property type="match status" value="1"/>
</dbReference>
<gene>
    <name evidence="16" type="ORF">HER39_16215</name>
</gene>
<evidence type="ECO:0000313" key="17">
    <source>
        <dbReference type="Proteomes" id="UP000523795"/>
    </source>
</evidence>
<comment type="catalytic activity">
    <reaction evidence="12 14">
        <text>2 cob(II)yrinate a,c diamide + reduced [electron-transfer flavoprotein] + 2 ATP = 2 adenosylcob(III)yrinate a,c-diamide + 2 triphosphate + oxidized [electron-transfer flavoprotein] + 3 H(+)</text>
        <dbReference type="Rhea" id="RHEA:11528"/>
        <dbReference type="Rhea" id="RHEA-COMP:10685"/>
        <dbReference type="Rhea" id="RHEA-COMP:10686"/>
        <dbReference type="ChEBI" id="CHEBI:15378"/>
        <dbReference type="ChEBI" id="CHEBI:18036"/>
        <dbReference type="ChEBI" id="CHEBI:30616"/>
        <dbReference type="ChEBI" id="CHEBI:57692"/>
        <dbReference type="ChEBI" id="CHEBI:58307"/>
        <dbReference type="ChEBI" id="CHEBI:58503"/>
        <dbReference type="ChEBI" id="CHEBI:58537"/>
        <dbReference type="EC" id="2.5.1.17"/>
    </reaction>
</comment>
<dbReference type="EMBL" id="JAAZSR010000398">
    <property type="protein sequence ID" value="NKX52082.1"/>
    <property type="molecule type" value="Genomic_DNA"/>
</dbReference>
<evidence type="ECO:0000256" key="12">
    <source>
        <dbReference type="ARBA" id="ARBA00048555"/>
    </source>
</evidence>
<evidence type="ECO:0000256" key="8">
    <source>
        <dbReference type="ARBA" id="ARBA00022840"/>
    </source>
</evidence>
<accession>A0ABX1JWF8</accession>
<evidence type="ECO:0000256" key="4">
    <source>
        <dbReference type="ARBA" id="ARBA00020963"/>
    </source>
</evidence>
<dbReference type="PANTHER" id="PTHR12213">
    <property type="entry name" value="CORRINOID ADENOSYLTRANSFERASE"/>
    <property type="match status" value="1"/>
</dbReference>
<proteinExistence type="inferred from homology"/>
<evidence type="ECO:0000313" key="16">
    <source>
        <dbReference type="EMBL" id="NKX52082.1"/>
    </source>
</evidence>
<keyword evidence="7 14" id="KW-0547">Nucleotide-binding</keyword>
<organism evidence="16 17">
    <name type="scientific">Arthrobacter deserti</name>
    <dbReference type="NCBI Taxonomy" id="1742687"/>
    <lineage>
        <taxon>Bacteria</taxon>
        <taxon>Bacillati</taxon>
        <taxon>Actinomycetota</taxon>
        <taxon>Actinomycetes</taxon>
        <taxon>Micrococcales</taxon>
        <taxon>Micrococcaceae</taxon>
        <taxon>Arthrobacter</taxon>
    </lineage>
</organism>
<dbReference type="InterPro" id="IPR029499">
    <property type="entry name" value="PduO-typ"/>
</dbReference>
<evidence type="ECO:0000256" key="2">
    <source>
        <dbReference type="ARBA" id="ARBA00007487"/>
    </source>
</evidence>
<evidence type="ECO:0000256" key="6">
    <source>
        <dbReference type="ARBA" id="ARBA00022679"/>
    </source>
</evidence>
<reference evidence="16 17" key="1">
    <citation type="submission" date="2020-04" db="EMBL/GenBank/DDBJ databases">
        <authorList>
            <person name="Liu S."/>
        </authorList>
    </citation>
    <scope>NUCLEOTIDE SEQUENCE [LARGE SCALE GENOMIC DNA]</scope>
    <source>
        <strain evidence="16 17">CGMCC 1.15091</strain>
    </source>
</reference>
<evidence type="ECO:0000256" key="11">
    <source>
        <dbReference type="ARBA" id="ARBA00033354"/>
    </source>
</evidence>
<sequence length="120" mass="13286">NSPEPPPARIIAGHTERLERAIDHFKQDVQDPSGMVLPGGTLASPLLYQARTAVRRAERATWLAVEEHPETVNPETARYLNRLSTLLFVMSRRANAEHGDVVWIPESSVRPAPPATDGMQ</sequence>
<name>A0ABX1JWF8_9MICC</name>
<evidence type="ECO:0000256" key="10">
    <source>
        <dbReference type="ARBA" id="ARBA00033334"/>
    </source>
</evidence>
<dbReference type="Pfam" id="PF01923">
    <property type="entry name" value="Cob_adeno_trans"/>
    <property type="match status" value="1"/>
</dbReference>